<dbReference type="PANTHER" id="PTHR42739">
    <property type="entry name" value="MALATE SYNTHASE G"/>
    <property type="match status" value="1"/>
</dbReference>
<proteinExistence type="inferred from homology"/>
<evidence type="ECO:0000256" key="4">
    <source>
        <dbReference type="ARBA" id="ARBA00022532"/>
    </source>
</evidence>
<feature type="domain" description="Malate synthase C-terminal" evidence="17">
    <location>
        <begin position="583"/>
        <end position="682"/>
    </location>
</feature>
<feature type="domain" description="Malate synthase G alpha-beta insertion" evidence="16">
    <location>
        <begin position="156"/>
        <end position="230"/>
    </location>
</feature>
<dbReference type="InterPro" id="IPR048356">
    <property type="entry name" value="MS_N"/>
</dbReference>
<evidence type="ECO:0000256" key="11">
    <source>
        <dbReference type="NCBIfam" id="TIGR01345"/>
    </source>
</evidence>
<feature type="domain" description="Malate synthase TIM barrel" evidence="14">
    <location>
        <begin position="332"/>
        <end position="564"/>
    </location>
</feature>
<evidence type="ECO:0000256" key="7">
    <source>
        <dbReference type="ARBA" id="ARBA00022842"/>
    </source>
</evidence>
<name>A0A0C2VHS0_9BACL</name>
<dbReference type="InterPro" id="IPR048357">
    <property type="entry name" value="MSG_insertion"/>
</dbReference>
<feature type="binding site" evidence="10">
    <location>
        <begin position="121"/>
        <end position="122"/>
    </location>
    <ligand>
        <name>acetyl-CoA</name>
        <dbReference type="ChEBI" id="CHEBI:57288"/>
    </ligand>
</feature>
<dbReference type="Gene3D" id="3.20.20.360">
    <property type="entry name" value="Malate synthase, domain 3"/>
    <property type="match status" value="2"/>
</dbReference>
<keyword evidence="2 10" id="KW-0329">Glyoxylate bypass</keyword>
<dbReference type="SUPFAM" id="SSF51645">
    <property type="entry name" value="Malate synthase G"/>
    <property type="match status" value="1"/>
</dbReference>
<comment type="caution">
    <text evidence="10">Lacks conserved residue(s) required for the propagation of feature annotation.</text>
</comment>
<dbReference type="OrthoDB" id="9762054at2"/>
<keyword evidence="6 10" id="KW-0479">Metal-binding</keyword>
<dbReference type="Pfam" id="PF01274">
    <property type="entry name" value="MS_TIM-barrel"/>
    <property type="match status" value="1"/>
</dbReference>
<dbReference type="STRING" id="135826.KP77_32340"/>
<keyword evidence="7 10" id="KW-0460">Magnesium</keyword>
<dbReference type="Pfam" id="PF20656">
    <property type="entry name" value="MS_N"/>
    <property type="match status" value="1"/>
</dbReference>
<evidence type="ECO:0000256" key="8">
    <source>
        <dbReference type="ARBA" id="ARBA00023097"/>
    </source>
</evidence>
<keyword evidence="19" id="KW-1185">Reference proteome</keyword>
<dbReference type="AlphaFoldDB" id="A0A0C2VHS0"/>
<dbReference type="Gene3D" id="1.20.1220.12">
    <property type="entry name" value="Malate synthase, domain III"/>
    <property type="match status" value="1"/>
</dbReference>
<dbReference type="InterPro" id="IPR011076">
    <property type="entry name" value="Malate_synth_sf"/>
</dbReference>
<evidence type="ECO:0000259" key="15">
    <source>
        <dbReference type="Pfam" id="PF20656"/>
    </source>
</evidence>
<evidence type="ECO:0000256" key="3">
    <source>
        <dbReference type="ARBA" id="ARBA00022490"/>
    </source>
</evidence>
<evidence type="ECO:0000256" key="13">
    <source>
        <dbReference type="RuleBase" id="RU003572"/>
    </source>
</evidence>
<feature type="binding site" evidence="10">
    <location>
        <begin position="450"/>
        <end position="453"/>
    </location>
    <ligand>
        <name>glyoxylate</name>
        <dbReference type="ChEBI" id="CHEBI:36655"/>
    </ligand>
</feature>
<dbReference type="Pfam" id="PF20658">
    <property type="entry name" value="MSG_insertion"/>
    <property type="match status" value="1"/>
</dbReference>
<organism evidence="18 19">
    <name type="scientific">Jeotgalibacillus alimentarius</name>
    <dbReference type="NCBI Taxonomy" id="135826"/>
    <lineage>
        <taxon>Bacteria</taxon>
        <taxon>Bacillati</taxon>
        <taxon>Bacillota</taxon>
        <taxon>Bacilli</taxon>
        <taxon>Bacillales</taxon>
        <taxon>Caryophanaceae</taxon>
        <taxon>Jeotgalibacillus</taxon>
    </lineage>
</organism>
<comment type="function">
    <text evidence="10">Involved in the glycolate utilization. Catalyzes the condensation and subsequent hydrolysis of acetyl-coenzyme A (acetyl-CoA) and glyoxylate to form malate and CoA.</text>
</comment>
<keyword evidence="5 10" id="KW-0808">Transferase</keyword>
<feature type="binding site" evidence="10">
    <location>
        <position position="114"/>
    </location>
    <ligand>
        <name>acetyl-CoA</name>
        <dbReference type="ChEBI" id="CHEBI:57288"/>
    </ligand>
</feature>
<dbReference type="PATRIC" id="fig|135826.4.peg.3212"/>
<feature type="domain" description="Malate synthase N-terminal" evidence="15">
    <location>
        <begin position="13"/>
        <end position="67"/>
    </location>
</feature>
<evidence type="ECO:0000256" key="9">
    <source>
        <dbReference type="ARBA" id="ARBA00047918"/>
    </source>
</evidence>
<dbReference type="Proteomes" id="UP000031950">
    <property type="component" value="Unassembled WGS sequence"/>
</dbReference>
<comment type="subcellular location">
    <subcellularLocation>
        <location evidence="10 13">Cytoplasm</location>
    </subcellularLocation>
</comment>
<dbReference type="Pfam" id="PF20659">
    <property type="entry name" value="MS_C"/>
    <property type="match status" value="1"/>
</dbReference>
<feature type="active site" description="Proton donor" evidence="10 12">
    <location>
        <position position="623"/>
    </location>
</feature>
<dbReference type="InterPro" id="IPR046363">
    <property type="entry name" value="MS_N_TIM-barrel_dom"/>
</dbReference>
<dbReference type="GO" id="GO:0005829">
    <property type="term" value="C:cytosol"/>
    <property type="evidence" value="ECO:0007669"/>
    <property type="project" value="TreeGrafter"/>
</dbReference>
<evidence type="ECO:0000259" key="16">
    <source>
        <dbReference type="Pfam" id="PF20658"/>
    </source>
</evidence>
<evidence type="ECO:0000256" key="5">
    <source>
        <dbReference type="ARBA" id="ARBA00022679"/>
    </source>
</evidence>
<accession>A0A0C2VHS0</accession>
<evidence type="ECO:0000313" key="19">
    <source>
        <dbReference type="Proteomes" id="UP000031950"/>
    </source>
</evidence>
<comment type="catalytic activity">
    <reaction evidence="9 10 13">
        <text>glyoxylate + acetyl-CoA + H2O = (S)-malate + CoA + H(+)</text>
        <dbReference type="Rhea" id="RHEA:18181"/>
        <dbReference type="ChEBI" id="CHEBI:15377"/>
        <dbReference type="ChEBI" id="CHEBI:15378"/>
        <dbReference type="ChEBI" id="CHEBI:15589"/>
        <dbReference type="ChEBI" id="CHEBI:36655"/>
        <dbReference type="ChEBI" id="CHEBI:57287"/>
        <dbReference type="ChEBI" id="CHEBI:57288"/>
        <dbReference type="EC" id="2.3.3.9"/>
    </reaction>
</comment>
<evidence type="ECO:0000256" key="10">
    <source>
        <dbReference type="HAMAP-Rule" id="MF_00641"/>
    </source>
</evidence>
<comment type="cofactor">
    <cofactor evidence="1 10">
        <name>Mg(2+)</name>
        <dbReference type="ChEBI" id="CHEBI:18420"/>
    </cofactor>
</comment>
<feature type="binding site" evidence="10">
    <location>
        <position position="425"/>
    </location>
    <ligand>
        <name>glyoxylate</name>
        <dbReference type="ChEBI" id="CHEBI:36655"/>
    </ligand>
</feature>
<evidence type="ECO:0000313" key="18">
    <source>
        <dbReference type="EMBL" id="KIL43528.1"/>
    </source>
</evidence>
<reference evidence="18 19" key="1">
    <citation type="submission" date="2015-01" db="EMBL/GenBank/DDBJ databases">
        <title>Genome sequence of Jeotgalibacillus alimentarius.</title>
        <authorList>
            <person name="Goh K.M."/>
            <person name="Chan K.-G."/>
            <person name="Yaakop A.S."/>
            <person name="Ee R."/>
            <person name="Gan H.M."/>
            <person name="Chan C.S."/>
        </authorList>
    </citation>
    <scope>NUCLEOTIDE SEQUENCE [LARGE SCALE GENOMIC DNA]</scope>
    <source>
        <strain evidence="18 19">YKJ-13</strain>
    </source>
</reference>
<feature type="modified residue" description="Cysteine sulfenic acid (-SOH)" evidence="10">
    <location>
        <position position="609"/>
    </location>
</feature>
<dbReference type="HAMAP" id="MF_00641">
    <property type="entry name" value="Malate_synth_G"/>
    <property type="match status" value="1"/>
</dbReference>
<dbReference type="InterPro" id="IPR006253">
    <property type="entry name" value="Malate_synthG"/>
</dbReference>
<keyword evidence="8 10" id="KW-0558">Oxidation</keyword>
<dbReference type="EMBL" id="JXRQ01000029">
    <property type="protein sequence ID" value="KIL43528.1"/>
    <property type="molecule type" value="Genomic_DNA"/>
</dbReference>
<evidence type="ECO:0000256" key="1">
    <source>
        <dbReference type="ARBA" id="ARBA00001946"/>
    </source>
</evidence>
<feature type="binding site" evidence="10">
    <location>
        <position position="425"/>
    </location>
    <ligand>
        <name>Mg(2+)</name>
        <dbReference type="ChEBI" id="CHEBI:18420"/>
    </ligand>
</feature>
<dbReference type="NCBIfam" id="TIGR01345">
    <property type="entry name" value="malate_syn_G"/>
    <property type="match status" value="1"/>
</dbReference>
<evidence type="ECO:0000256" key="12">
    <source>
        <dbReference type="PIRSR" id="PIRSR601465-50"/>
    </source>
</evidence>
<protein>
    <recommendedName>
        <fullName evidence="10 11">Malate synthase G</fullName>
        <ecNumber evidence="10 11">2.3.3.9</ecNumber>
    </recommendedName>
</protein>
<feature type="binding site" evidence="10">
    <location>
        <position position="271"/>
    </location>
    <ligand>
        <name>acetyl-CoA</name>
        <dbReference type="ChEBI" id="CHEBI:57288"/>
    </ligand>
</feature>
<evidence type="ECO:0000256" key="6">
    <source>
        <dbReference type="ARBA" id="ARBA00022723"/>
    </source>
</evidence>
<evidence type="ECO:0000256" key="2">
    <source>
        <dbReference type="ARBA" id="ARBA00022435"/>
    </source>
</evidence>
<keyword evidence="18" id="KW-0012">Acyltransferase</keyword>
<dbReference type="NCBIfam" id="NF002825">
    <property type="entry name" value="PRK02999.1"/>
    <property type="match status" value="1"/>
</dbReference>
<dbReference type="RefSeq" id="WP_041123721.1">
    <property type="nucleotide sequence ID" value="NZ_JXRQ01000029.1"/>
</dbReference>
<comment type="subunit">
    <text evidence="10">Monomer.</text>
</comment>
<evidence type="ECO:0000259" key="17">
    <source>
        <dbReference type="Pfam" id="PF20659"/>
    </source>
</evidence>
<dbReference type="InterPro" id="IPR048355">
    <property type="entry name" value="MS_C"/>
</dbReference>
<dbReference type="PANTHER" id="PTHR42739:SF1">
    <property type="entry name" value="MALATE SYNTHASE G"/>
    <property type="match status" value="1"/>
</dbReference>
<dbReference type="GO" id="GO:0000287">
    <property type="term" value="F:magnesium ion binding"/>
    <property type="evidence" value="ECO:0007669"/>
    <property type="project" value="TreeGrafter"/>
</dbReference>
<keyword evidence="4 10" id="KW-0816">Tricarboxylic acid cycle</keyword>
<sequence length="720" mass="81151">MINKADLQVNTELYSFIEKEVLPGSGYESETFWQGFSEIVHSFMPDNQKLLHKREVIQQKMDDWHKKHKWQEERKDYEAFLREIGYLEEQVEDFQITTQHVDPEIARQAGPQLVVPVNNARYALNAANARWGSLYDALYGTDVISGDNGAEKGTSYNPVRGEKVIAYAKKFLDETVPLEGCSHSDVTRYYIENGTLVAQMQDGKTGLQELEAFKGHQGSADRPSAVLLQHHGLHIDIRIDASHPIGKTDRAGVKDVVVEAALTTIMDCEDSVTAVDAEDKVLIYRNWLGLMKGNLTEKFAKGGETVHRTLCHDRYYTGTNGDDLKLKGRSLLLIRNVGHLMTNSMLLDRDGNEVPEGIADAVITSLIAVHDLNGKRSNSTEGSIYIVKPKMHGSEEVAFSNRLFNAVEDLLGLDRHTIKIGVMDEERRTTLNLKNCIHAVKDRIVFINTGFLDRTGDEIHTSMQAGPMIRKGEMKQSVWLNAYEKSNVDNGLLCGLPGKAQIGKGMWAMPDRMKDMMEQKTGHLKAGGNTAWVPSPIAATLHALHYHEYEVESIQASLREEVMNREQELLTLPLSDRQWSHEEIEQELENNAQGLLGYVVRWVEHGVGCSKVPDIHNVGLMEDRATLRISSQHMTNWLQHGICSEEQVMNVLKKMAKVVDEQNAQDPAYQPMSEDFEQSIAFQAACDLIFQGTSQPSGYTEPILHKRRLEYKEKMLAVKE</sequence>
<comment type="similarity">
    <text evidence="10 13">Belongs to the malate synthase family. GlcB subfamily.</text>
</comment>
<dbReference type="InterPro" id="IPR001465">
    <property type="entry name" value="Malate_synthase_TIM"/>
</dbReference>
<feature type="binding site" evidence="10">
    <location>
        <position position="335"/>
    </location>
    <ligand>
        <name>glyoxylate</name>
        <dbReference type="ChEBI" id="CHEBI:36655"/>
    </ligand>
</feature>
<feature type="binding site" evidence="10">
    <location>
        <position position="453"/>
    </location>
    <ligand>
        <name>Mg(2+)</name>
        <dbReference type="ChEBI" id="CHEBI:18420"/>
    </ligand>
</feature>
<dbReference type="InterPro" id="IPR044856">
    <property type="entry name" value="Malate_synth_C_sf"/>
</dbReference>
<feature type="active site" description="Proton acceptor" evidence="10 12">
    <location>
        <position position="335"/>
    </location>
</feature>
<dbReference type="GO" id="GO:0006097">
    <property type="term" value="P:glyoxylate cycle"/>
    <property type="evidence" value="ECO:0007669"/>
    <property type="project" value="UniProtKB-UniRule"/>
</dbReference>
<dbReference type="GO" id="GO:0006099">
    <property type="term" value="P:tricarboxylic acid cycle"/>
    <property type="evidence" value="ECO:0007669"/>
    <property type="project" value="UniProtKB-KW"/>
</dbReference>
<gene>
    <name evidence="10" type="primary">glcB</name>
    <name evidence="18" type="ORF">KP77_32340</name>
</gene>
<dbReference type="UniPathway" id="UPA00703">
    <property type="reaction ID" value="UER00720"/>
</dbReference>
<dbReference type="GO" id="GO:0009436">
    <property type="term" value="P:glyoxylate catabolic process"/>
    <property type="evidence" value="ECO:0007669"/>
    <property type="project" value="TreeGrafter"/>
</dbReference>
<comment type="caution">
    <text evidence="18">The sequence shown here is derived from an EMBL/GenBank/DDBJ whole genome shotgun (WGS) entry which is preliminary data.</text>
</comment>
<feature type="binding site" evidence="10">
    <location>
        <position position="534"/>
    </location>
    <ligand>
        <name>acetyl-CoA</name>
        <dbReference type="ChEBI" id="CHEBI:57288"/>
    </ligand>
</feature>
<evidence type="ECO:0000259" key="14">
    <source>
        <dbReference type="Pfam" id="PF01274"/>
    </source>
</evidence>
<keyword evidence="3 10" id="KW-0963">Cytoplasm</keyword>
<dbReference type="GO" id="GO:0004474">
    <property type="term" value="F:malate synthase activity"/>
    <property type="evidence" value="ECO:0007669"/>
    <property type="project" value="UniProtKB-UniRule"/>
</dbReference>
<comment type="pathway">
    <text evidence="10 13">Carbohydrate metabolism; glyoxylate cycle; (S)-malate from isocitrate: step 2/2.</text>
</comment>
<feature type="binding site" evidence="10">
    <location>
        <position position="308"/>
    </location>
    <ligand>
        <name>acetyl-CoA</name>
        <dbReference type="ChEBI" id="CHEBI:57288"/>
    </ligand>
</feature>
<dbReference type="EC" id="2.3.3.9" evidence="10 11"/>